<dbReference type="Proteomes" id="UP000015105">
    <property type="component" value="Chromosome 7D"/>
</dbReference>
<dbReference type="Gramene" id="AET7Gv20299300.2">
    <property type="protein sequence ID" value="AET7Gv20299300.2"/>
    <property type="gene ID" value="AET7Gv20299300"/>
</dbReference>
<dbReference type="EnsemblPlants" id="AET7Gv20299300.2">
    <property type="protein sequence ID" value="AET7Gv20299300.2"/>
    <property type="gene ID" value="AET7Gv20299300"/>
</dbReference>
<reference evidence="3" key="3">
    <citation type="journal article" date="2017" name="Nature">
        <title>Genome sequence of the progenitor of the wheat D genome Aegilops tauschii.</title>
        <authorList>
            <person name="Luo M.C."/>
            <person name="Gu Y.Q."/>
            <person name="Puiu D."/>
            <person name="Wang H."/>
            <person name="Twardziok S.O."/>
            <person name="Deal K.R."/>
            <person name="Huo N."/>
            <person name="Zhu T."/>
            <person name="Wang L."/>
            <person name="Wang Y."/>
            <person name="McGuire P.E."/>
            <person name="Liu S."/>
            <person name="Long H."/>
            <person name="Ramasamy R.K."/>
            <person name="Rodriguez J.C."/>
            <person name="Van S.L."/>
            <person name="Yuan L."/>
            <person name="Wang Z."/>
            <person name="Xia Z."/>
            <person name="Xiao L."/>
            <person name="Anderson O.D."/>
            <person name="Ouyang S."/>
            <person name="Liang Y."/>
            <person name="Zimin A.V."/>
            <person name="Pertea G."/>
            <person name="Qi P."/>
            <person name="Bennetzen J.L."/>
            <person name="Dai X."/>
            <person name="Dawson M.W."/>
            <person name="Muller H.G."/>
            <person name="Kugler K."/>
            <person name="Rivarola-Duarte L."/>
            <person name="Spannagl M."/>
            <person name="Mayer K.F.X."/>
            <person name="Lu F.H."/>
            <person name="Bevan M.W."/>
            <person name="Leroy P."/>
            <person name="Li P."/>
            <person name="You F.M."/>
            <person name="Sun Q."/>
            <person name="Liu Z."/>
            <person name="Lyons E."/>
            <person name="Wicker T."/>
            <person name="Salzberg S.L."/>
            <person name="Devos K.M."/>
            <person name="Dvorak J."/>
        </authorList>
    </citation>
    <scope>NUCLEOTIDE SEQUENCE [LARGE SCALE GENOMIC DNA]</scope>
    <source>
        <strain evidence="3">cv. AL8/78</strain>
    </source>
</reference>
<feature type="chain" id="PRO_5019076247" evidence="2">
    <location>
        <begin position="26"/>
        <end position="263"/>
    </location>
</feature>
<proteinExistence type="predicted"/>
<keyword evidence="4" id="KW-1185">Reference proteome</keyword>
<feature type="region of interest" description="Disordered" evidence="1">
    <location>
        <begin position="239"/>
        <end position="263"/>
    </location>
</feature>
<evidence type="ECO:0000313" key="3">
    <source>
        <dbReference type="EnsemblPlants" id="AET7Gv20299300.2"/>
    </source>
</evidence>
<evidence type="ECO:0000313" key="4">
    <source>
        <dbReference type="Proteomes" id="UP000015105"/>
    </source>
</evidence>
<evidence type="ECO:0000256" key="2">
    <source>
        <dbReference type="SAM" id="SignalP"/>
    </source>
</evidence>
<keyword evidence="2" id="KW-0732">Signal</keyword>
<dbReference type="Pfam" id="PF06697">
    <property type="entry name" value="DUF1191"/>
    <property type="match status" value="1"/>
</dbReference>
<reference evidence="3" key="5">
    <citation type="journal article" date="2021" name="G3 (Bethesda)">
        <title>Aegilops tauschii genome assembly Aet v5.0 features greater sequence contiguity and improved annotation.</title>
        <authorList>
            <person name="Wang L."/>
            <person name="Zhu T."/>
            <person name="Rodriguez J.C."/>
            <person name="Deal K.R."/>
            <person name="Dubcovsky J."/>
            <person name="McGuire P.E."/>
            <person name="Lux T."/>
            <person name="Spannagl M."/>
            <person name="Mayer K.F.X."/>
            <person name="Baldrich P."/>
            <person name="Meyers B.C."/>
            <person name="Huo N."/>
            <person name="Gu Y.Q."/>
            <person name="Zhou H."/>
            <person name="Devos K.M."/>
            <person name="Bennetzen J.L."/>
            <person name="Unver T."/>
            <person name="Budak H."/>
            <person name="Gulick P.J."/>
            <person name="Galiba G."/>
            <person name="Kalapos B."/>
            <person name="Nelson D.R."/>
            <person name="Li P."/>
            <person name="You F.M."/>
            <person name="Luo M.C."/>
            <person name="Dvorak J."/>
        </authorList>
    </citation>
    <scope>NUCLEOTIDE SEQUENCE [LARGE SCALE GENOMIC DNA]</scope>
    <source>
        <strain evidence="3">cv. AL8/78</strain>
    </source>
</reference>
<accession>A0A453QRT7</accession>
<evidence type="ECO:0000256" key="1">
    <source>
        <dbReference type="SAM" id="MobiDB-lite"/>
    </source>
</evidence>
<feature type="compositionally biased region" description="Pro residues" evidence="1">
    <location>
        <begin position="240"/>
        <end position="254"/>
    </location>
</feature>
<dbReference type="InterPro" id="IPR010605">
    <property type="entry name" value="DUF1191"/>
</dbReference>
<feature type="signal peptide" evidence="2">
    <location>
        <begin position="1"/>
        <end position="25"/>
    </location>
</feature>
<reference evidence="4" key="1">
    <citation type="journal article" date="2014" name="Science">
        <title>Ancient hybridizations among the ancestral genomes of bread wheat.</title>
        <authorList>
            <consortium name="International Wheat Genome Sequencing Consortium,"/>
            <person name="Marcussen T."/>
            <person name="Sandve S.R."/>
            <person name="Heier L."/>
            <person name="Spannagl M."/>
            <person name="Pfeifer M."/>
            <person name="Jakobsen K.S."/>
            <person name="Wulff B.B."/>
            <person name="Steuernagel B."/>
            <person name="Mayer K.F."/>
            <person name="Olsen O.A."/>
        </authorList>
    </citation>
    <scope>NUCLEOTIDE SEQUENCE [LARGE SCALE GENOMIC DNA]</scope>
    <source>
        <strain evidence="4">cv. AL8/78</strain>
    </source>
</reference>
<dbReference type="AlphaFoldDB" id="A0A453QRT7"/>
<dbReference type="GO" id="GO:0016020">
    <property type="term" value="C:membrane"/>
    <property type="evidence" value="ECO:0007669"/>
    <property type="project" value="TreeGrafter"/>
</dbReference>
<dbReference type="STRING" id="200361.A0A453QRT7"/>
<dbReference type="PANTHER" id="PTHR33512">
    <property type="entry name" value="PROTEIN, PUTATIVE (DUF1191)-RELATED"/>
    <property type="match status" value="1"/>
</dbReference>
<reference evidence="3" key="4">
    <citation type="submission" date="2019-03" db="UniProtKB">
        <authorList>
            <consortium name="EnsemblPlants"/>
        </authorList>
    </citation>
    <scope>IDENTIFICATION</scope>
</reference>
<reference evidence="4" key="2">
    <citation type="journal article" date="2017" name="Nat. Plants">
        <title>The Aegilops tauschii genome reveals multiple impacts of transposons.</title>
        <authorList>
            <person name="Zhao G."/>
            <person name="Zou C."/>
            <person name="Li K."/>
            <person name="Wang K."/>
            <person name="Li T."/>
            <person name="Gao L."/>
            <person name="Zhang X."/>
            <person name="Wang H."/>
            <person name="Yang Z."/>
            <person name="Liu X."/>
            <person name="Jiang W."/>
            <person name="Mao L."/>
            <person name="Kong X."/>
            <person name="Jiao Y."/>
            <person name="Jia J."/>
        </authorList>
    </citation>
    <scope>NUCLEOTIDE SEQUENCE [LARGE SCALE GENOMIC DNA]</scope>
    <source>
        <strain evidence="4">cv. AL8/78</strain>
    </source>
</reference>
<organism evidence="3 4">
    <name type="scientific">Aegilops tauschii subsp. strangulata</name>
    <name type="common">Goatgrass</name>
    <dbReference type="NCBI Taxonomy" id="200361"/>
    <lineage>
        <taxon>Eukaryota</taxon>
        <taxon>Viridiplantae</taxon>
        <taxon>Streptophyta</taxon>
        <taxon>Embryophyta</taxon>
        <taxon>Tracheophyta</taxon>
        <taxon>Spermatophyta</taxon>
        <taxon>Magnoliopsida</taxon>
        <taxon>Liliopsida</taxon>
        <taxon>Poales</taxon>
        <taxon>Poaceae</taxon>
        <taxon>BOP clade</taxon>
        <taxon>Pooideae</taxon>
        <taxon>Triticodae</taxon>
        <taxon>Triticeae</taxon>
        <taxon>Triticinae</taxon>
        <taxon>Aegilops</taxon>
    </lineage>
</organism>
<protein>
    <submittedName>
        <fullName evidence="3">Uncharacterized protein</fullName>
    </submittedName>
</protein>
<name>A0A453QRT7_AEGTS</name>
<sequence length="263" mass="26843">MAVPSSSLLSSLLLLALFLHHHCSAAQDRGSAAVVVNISAVEDVVRDRAFELLHRTDKLVGVPLTACPSACGLVEVQASALRVRSSSLWADGVNATDAAAGTAGFTVPPRVVPSPFARRVDVVFERFVGSNSSGALFAAPPGYALAAPVAALLAYDVSTGNNGSRAVGLRALGAPVRVEFGDLSSAAANGTQPFNATAARCVTFAVASGQAKAVATHAMASDTACTVTGTGHYGVAVRLQPPPPSPTPPTPQPPAAVRERWWA</sequence>
<dbReference type="PANTHER" id="PTHR33512:SF33">
    <property type="entry name" value="OS06G0158800 PROTEIN"/>
    <property type="match status" value="1"/>
</dbReference>